<organism evidence="11 12">
    <name type="scientific">Ureibacillus endophyticus</name>
    <dbReference type="NCBI Taxonomy" id="1978490"/>
    <lineage>
        <taxon>Bacteria</taxon>
        <taxon>Bacillati</taxon>
        <taxon>Bacillota</taxon>
        <taxon>Bacilli</taxon>
        <taxon>Bacillales</taxon>
        <taxon>Caryophanaceae</taxon>
        <taxon>Ureibacillus</taxon>
    </lineage>
</organism>
<feature type="signal peptide" evidence="8">
    <location>
        <begin position="1"/>
        <end position="17"/>
    </location>
</feature>
<dbReference type="PROSITE" id="PS51257">
    <property type="entry name" value="PROKAR_LIPOPROTEIN"/>
    <property type="match status" value="1"/>
</dbReference>
<proteinExistence type="inferred from homology"/>
<keyword evidence="3" id="KW-0309">Germination</keyword>
<gene>
    <name evidence="11" type="ORF">D8M03_08620</name>
</gene>
<reference evidence="11 12" key="1">
    <citation type="journal article" date="2016" name="Antonie Van Leeuwenhoek">
        <title>Lysinibacillus endophyticus sp. nov., an indole-3-acetic acid producing endophytic bacterium isolated from corn root (Zea mays cv. Xinken-5).</title>
        <authorList>
            <person name="Yu J."/>
            <person name="Guan X."/>
            <person name="Liu C."/>
            <person name="Xiang W."/>
            <person name="Yu Z."/>
            <person name="Liu X."/>
            <person name="Wang G."/>
        </authorList>
    </citation>
    <scope>NUCLEOTIDE SEQUENCE [LARGE SCALE GENOMIC DNA]</scope>
    <source>
        <strain evidence="11 12">DSM 100506</strain>
    </source>
</reference>
<name>A0A494Z360_9BACL</name>
<comment type="subcellular location">
    <subcellularLocation>
        <location evidence="1">Membrane</location>
        <topology evidence="1">Lipid-anchor</topology>
    </subcellularLocation>
</comment>
<evidence type="ECO:0000313" key="11">
    <source>
        <dbReference type="EMBL" id="RKQ16931.1"/>
    </source>
</evidence>
<keyword evidence="5" id="KW-0472">Membrane</keyword>
<keyword evidence="7" id="KW-0449">Lipoprotein</keyword>
<dbReference type="InterPro" id="IPR046953">
    <property type="entry name" value="Spore_GerAC-like_C"/>
</dbReference>
<dbReference type="Gene3D" id="3.30.300.210">
    <property type="entry name" value="Nutrient germinant receptor protein C, domain 3"/>
    <property type="match status" value="1"/>
</dbReference>
<dbReference type="Proteomes" id="UP000272238">
    <property type="component" value="Unassembled WGS sequence"/>
</dbReference>
<feature type="chain" id="PRO_5039400510" evidence="8">
    <location>
        <begin position="18"/>
        <end position="368"/>
    </location>
</feature>
<evidence type="ECO:0000256" key="5">
    <source>
        <dbReference type="ARBA" id="ARBA00023136"/>
    </source>
</evidence>
<evidence type="ECO:0000256" key="2">
    <source>
        <dbReference type="ARBA" id="ARBA00007886"/>
    </source>
</evidence>
<evidence type="ECO:0000313" key="12">
    <source>
        <dbReference type="Proteomes" id="UP000272238"/>
    </source>
</evidence>
<dbReference type="OrthoDB" id="2370124at2"/>
<dbReference type="InterPro" id="IPR008844">
    <property type="entry name" value="Spore_GerAC-like"/>
</dbReference>
<dbReference type="InterPro" id="IPR038501">
    <property type="entry name" value="Spore_GerAC_C_sf"/>
</dbReference>
<keyword evidence="6" id="KW-0564">Palmitate</keyword>
<dbReference type="EMBL" id="RBZN01000017">
    <property type="protein sequence ID" value="RKQ16931.1"/>
    <property type="molecule type" value="Genomic_DNA"/>
</dbReference>
<evidence type="ECO:0000256" key="8">
    <source>
        <dbReference type="SAM" id="SignalP"/>
    </source>
</evidence>
<comment type="caution">
    <text evidence="11">The sequence shown here is derived from an EMBL/GenBank/DDBJ whole genome shotgun (WGS) entry which is preliminary data.</text>
</comment>
<comment type="similarity">
    <text evidence="2">Belongs to the GerABKC lipoprotein family.</text>
</comment>
<dbReference type="Pfam" id="PF25198">
    <property type="entry name" value="Spore_GerAC_N"/>
    <property type="match status" value="1"/>
</dbReference>
<evidence type="ECO:0000259" key="10">
    <source>
        <dbReference type="Pfam" id="PF25198"/>
    </source>
</evidence>
<dbReference type="AlphaFoldDB" id="A0A494Z360"/>
<dbReference type="GO" id="GO:0016020">
    <property type="term" value="C:membrane"/>
    <property type="evidence" value="ECO:0007669"/>
    <property type="project" value="UniProtKB-SubCell"/>
</dbReference>
<keyword evidence="4 8" id="KW-0732">Signal</keyword>
<dbReference type="PANTHER" id="PTHR35789">
    <property type="entry name" value="SPORE GERMINATION PROTEIN B3"/>
    <property type="match status" value="1"/>
</dbReference>
<evidence type="ECO:0000256" key="7">
    <source>
        <dbReference type="ARBA" id="ARBA00023288"/>
    </source>
</evidence>
<dbReference type="PANTHER" id="PTHR35789:SF1">
    <property type="entry name" value="SPORE GERMINATION PROTEIN B3"/>
    <property type="match status" value="1"/>
</dbReference>
<evidence type="ECO:0000259" key="9">
    <source>
        <dbReference type="Pfam" id="PF05504"/>
    </source>
</evidence>
<keyword evidence="12" id="KW-1185">Reference proteome</keyword>
<dbReference type="Pfam" id="PF05504">
    <property type="entry name" value="Spore_GerAC"/>
    <property type="match status" value="1"/>
</dbReference>
<evidence type="ECO:0000256" key="1">
    <source>
        <dbReference type="ARBA" id="ARBA00004635"/>
    </source>
</evidence>
<evidence type="ECO:0000256" key="6">
    <source>
        <dbReference type="ARBA" id="ARBA00023139"/>
    </source>
</evidence>
<dbReference type="GO" id="GO:0009847">
    <property type="term" value="P:spore germination"/>
    <property type="evidence" value="ECO:0007669"/>
    <property type="project" value="InterPro"/>
</dbReference>
<evidence type="ECO:0000256" key="3">
    <source>
        <dbReference type="ARBA" id="ARBA00022544"/>
    </source>
</evidence>
<dbReference type="InterPro" id="IPR057336">
    <property type="entry name" value="GerAC_N"/>
</dbReference>
<feature type="domain" description="Spore germination GerAC-like C-terminal" evidence="9">
    <location>
        <begin position="201"/>
        <end position="365"/>
    </location>
</feature>
<sequence length="368" mass="41341">MKKWHLLLYILMSLMLAGCWDQHHLVNKTFVNGIGYDLTEEGNVKVTVRTVNIKGKGGGQFDVEDILLFAEQEMQIGLGTEIDSMVAGEVDFSQAHIILIGDEMAKTGINQLLEFYYRGKDANIAKKVAITKGTAESVISTEIEKSPIAFFILQAIEGGENASYLPDESISSIWTKLLTQGRDLLLPYMEQVTPEKIRIAGVALMDGDKFSGKTLTIEQSSLLLLMMDELKKTSQMYLVLDEAKDESIRISTKQVKRKLDIEVDEKNGNVMASINLKLKIGIDSYPHNLNKNINQNELSQKISRELTKQAKEITNILQEANCDPFGIGLRVSTTYPETWEKLNWDKDFKNVTIKPNVEVEIIKTGSIY</sequence>
<accession>A0A494Z360</accession>
<dbReference type="NCBIfam" id="TIGR02887">
    <property type="entry name" value="spore_ger_x_C"/>
    <property type="match status" value="1"/>
</dbReference>
<dbReference type="RefSeq" id="WP_121214365.1">
    <property type="nucleotide sequence ID" value="NZ_RBZN01000017.1"/>
</dbReference>
<evidence type="ECO:0000256" key="4">
    <source>
        <dbReference type="ARBA" id="ARBA00022729"/>
    </source>
</evidence>
<protein>
    <submittedName>
        <fullName evidence="11">Ger(X)C family spore germination protein</fullName>
    </submittedName>
</protein>
<feature type="domain" description="Spore germination protein N-terminal" evidence="10">
    <location>
        <begin position="21"/>
        <end position="190"/>
    </location>
</feature>